<dbReference type="GO" id="GO:0022857">
    <property type="term" value="F:transmembrane transporter activity"/>
    <property type="evidence" value="ECO:0007669"/>
    <property type="project" value="TreeGrafter"/>
</dbReference>
<evidence type="ECO:0000256" key="2">
    <source>
        <dbReference type="ARBA" id="ARBA00022475"/>
    </source>
</evidence>
<comment type="caution">
    <text evidence="9">The sequence shown here is derived from an EMBL/GenBank/DDBJ whole genome shotgun (WGS) entry which is preliminary data.</text>
</comment>
<evidence type="ECO:0000256" key="5">
    <source>
        <dbReference type="ARBA" id="ARBA00022989"/>
    </source>
</evidence>
<accession>A0A0W8FRD4</accession>
<feature type="transmembrane region" description="Helical" evidence="7">
    <location>
        <begin position="266"/>
        <end position="291"/>
    </location>
</feature>
<dbReference type="InterPro" id="IPR010656">
    <property type="entry name" value="DctM"/>
</dbReference>
<evidence type="ECO:0000256" key="6">
    <source>
        <dbReference type="ARBA" id="ARBA00023136"/>
    </source>
</evidence>
<keyword evidence="6 7" id="KW-0472">Membrane</keyword>
<organism evidence="9">
    <name type="scientific">hydrocarbon metagenome</name>
    <dbReference type="NCBI Taxonomy" id="938273"/>
    <lineage>
        <taxon>unclassified sequences</taxon>
        <taxon>metagenomes</taxon>
        <taxon>ecological metagenomes</taxon>
    </lineage>
</organism>
<proteinExistence type="predicted"/>
<dbReference type="Pfam" id="PF06808">
    <property type="entry name" value="DctM"/>
    <property type="match status" value="1"/>
</dbReference>
<feature type="transmembrane region" description="Helical" evidence="7">
    <location>
        <begin position="134"/>
        <end position="157"/>
    </location>
</feature>
<evidence type="ECO:0000256" key="3">
    <source>
        <dbReference type="ARBA" id="ARBA00022519"/>
    </source>
</evidence>
<feature type="transmembrane region" description="Helical" evidence="7">
    <location>
        <begin position="356"/>
        <end position="378"/>
    </location>
</feature>
<evidence type="ECO:0000259" key="8">
    <source>
        <dbReference type="Pfam" id="PF06808"/>
    </source>
</evidence>
<dbReference type="GO" id="GO:0005886">
    <property type="term" value="C:plasma membrane"/>
    <property type="evidence" value="ECO:0007669"/>
    <property type="project" value="UniProtKB-SubCell"/>
</dbReference>
<feature type="transmembrane region" description="Helical" evidence="7">
    <location>
        <begin position="390"/>
        <end position="411"/>
    </location>
</feature>
<feature type="transmembrane region" description="Helical" evidence="7">
    <location>
        <begin position="311"/>
        <end position="328"/>
    </location>
</feature>
<name>A0A0W8FRD4_9ZZZZ</name>
<evidence type="ECO:0000256" key="1">
    <source>
        <dbReference type="ARBA" id="ARBA00004429"/>
    </source>
</evidence>
<feature type="domain" description="TRAP C4-dicarboxylate transport system permease DctM subunit" evidence="8">
    <location>
        <begin position="3"/>
        <end position="414"/>
    </location>
</feature>
<feature type="transmembrane region" description="Helical" evidence="7">
    <location>
        <begin position="52"/>
        <end position="69"/>
    </location>
</feature>
<feature type="transmembrane region" description="Helical" evidence="7">
    <location>
        <begin position="169"/>
        <end position="193"/>
    </location>
</feature>
<protein>
    <submittedName>
        <fullName evidence="9">Trap-type c4-dicarboxylate transport system, large permease component</fullName>
    </submittedName>
</protein>
<evidence type="ECO:0000313" key="9">
    <source>
        <dbReference type="EMBL" id="KUG23214.1"/>
    </source>
</evidence>
<feature type="transmembrane region" description="Helical" evidence="7">
    <location>
        <begin position="214"/>
        <end position="232"/>
    </location>
</feature>
<dbReference type="AlphaFoldDB" id="A0A0W8FRD4"/>
<sequence length="431" mass="46862">MTIIFTILIILGAICGTPLFAIVTGASMFIFHFISHVDISSSIIEMQRLANAPGIMAIPLFVLAGYILVDSKASTRLVNLSNAFVGWMPGGAVTITVIACSFFTAMTGASGITIIAIAALMLPFLLKEGYSEKFSMGLVSTTGSIGLLFVPSLPIILYGMVCQVDITQLFIAGAVPGIFLCVVVSIYGGIYAVRNKIPTIPFSFKKLKKAVWESKWEIPLPFIIVGGIYGGLITVGEAATLTAVYVLITECLIYREIKVTRLMSIFWESTIMTGAILCVLAGAMGLTNAFVDLHAAQKIMDLLQATFHEKWTFLLALNAFLLVVGCFLEIFSAIIVVAPLIIPAALSYGIDPVHLGIIFLANMEVSYMCPPVGLNLLLSSLRFRVPIARLYLYVIPFLIIMVIALLIITYWPDMSLWLVDALGMRKEIIHI</sequence>
<dbReference type="EMBL" id="LNQE01000915">
    <property type="protein sequence ID" value="KUG23214.1"/>
    <property type="molecule type" value="Genomic_DNA"/>
</dbReference>
<evidence type="ECO:0000256" key="7">
    <source>
        <dbReference type="SAM" id="Phobius"/>
    </source>
</evidence>
<feature type="transmembrane region" description="Helical" evidence="7">
    <location>
        <begin position="89"/>
        <end position="122"/>
    </location>
</feature>
<dbReference type="PANTHER" id="PTHR33362:SF5">
    <property type="entry name" value="C4-DICARBOXYLATE TRAP TRANSPORTER LARGE PERMEASE PROTEIN DCTM"/>
    <property type="match status" value="1"/>
</dbReference>
<comment type="subcellular location">
    <subcellularLocation>
        <location evidence="1">Cell inner membrane</location>
        <topology evidence="1">Multi-pass membrane protein</topology>
    </subcellularLocation>
</comment>
<keyword evidence="3" id="KW-0997">Cell inner membrane</keyword>
<keyword evidence="4 7" id="KW-0812">Transmembrane</keyword>
<evidence type="ECO:0000256" key="4">
    <source>
        <dbReference type="ARBA" id="ARBA00022692"/>
    </source>
</evidence>
<feature type="transmembrane region" description="Helical" evidence="7">
    <location>
        <begin position="6"/>
        <end position="31"/>
    </location>
</feature>
<dbReference type="NCBIfam" id="TIGR00786">
    <property type="entry name" value="dctM"/>
    <property type="match status" value="1"/>
</dbReference>
<dbReference type="PANTHER" id="PTHR33362">
    <property type="entry name" value="SIALIC ACID TRAP TRANSPORTER PERMEASE PROTEIN SIAT-RELATED"/>
    <property type="match status" value="1"/>
</dbReference>
<reference evidence="9" key="1">
    <citation type="journal article" date="2015" name="Proc. Natl. Acad. Sci. U.S.A.">
        <title>Networks of energetic and metabolic interactions define dynamics in microbial communities.</title>
        <authorList>
            <person name="Embree M."/>
            <person name="Liu J.K."/>
            <person name="Al-Bassam M.M."/>
            <person name="Zengler K."/>
        </authorList>
    </citation>
    <scope>NUCLEOTIDE SEQUENCE</scope>
</reference>
<keyword evidence="5 7" id="KW-1133">Transmembrane helix</keyword>
<keyword evidence="2" id="KW-1003">Cell membrane</keyword>
<dbReference type="PIRSF" id="PIRSF006066">
    <property type="entry name" value="HI0050"/>
    <property type="match status" value="1"/>
</dbReference>
<gene>
    <name evidence="9" type="ORF">ASZ90_006974</name>
</gene>
<dbReference type="InterPro" id="IPR004681">
    <property type="entry name" value="TRAP_DctM"/>
</dbReference>